<dbReference type="GO" id="GO:0046872">
    <property type="term" value="F:metal ion binding"/>
    <property type="evidence" value="ECO:0007669"/>
    <property type="project" value="UniProtKB-KW"/>
</dbReference>
<evidence type="ECO:0000256" key="6">
    <source>
        <dbReference type="ARBA" id="ARBA00023136"/>
    </source>
</evidence>
<evidence type="ECO:0000313" key="10">
    <source>
        <dbReference type="EMBL" id="SFP04502.1"/>
    </source>
</evidence>
<keyword evidence="7" id="KW-0131">Cell cycle</keyword>
<proteinExistence type="inferred from homology"/>
<comment type="pathway">
    <text evidence="7">Cell wall biogenesis; peptidoglycan biosynthesis.</text>
</comment>
<evidence type="ECO:0000256" key="1">
    <source>
        <dbReference type="ARBA" id="ARBA00004141"/>
    </source>
</evidence>
<keyword evidence="11" id="KW-1185">Reference proteome</keyword>
<dbReference type="UniPathway" id="UPA00219"/>
<dbReference type="HAMAP" id="MF_00038">
    <property type="entry name" value="MraY"/>
    <property type="match status" value="1"/>
</dbReference>
<feature type="transmembrane region" description="Helical" evidence="7">
    <location>
        <begin position="79"/>
        <end position="96"/>
    </location>
</feature>
<evidence type="ECO:0000256" key="2">
    <source>
        <dbReference type="ARBA" id="ARBA00005583"/>
    </source>
</evidence>
<dbReference type="InterPro" id="IPR000715">
    <property type="entry name" value="Glycosyl_transferase_4"/>
</dbReference>
<feature type="binding site" evidence="9">
    <location>
        <position position="230"/>
    </location>
    <ligand>
        <name>Mg(2+)</name>
        <dbReference type="ChEBI" id="CHEBI:18420"/>
    </ligand>
</feature>
<dbReference type="Pfam" id="PF00953">
    <property type="entry name" value="Glycos_transf_4"/>
    <property type="match status" value="1"/>
</dbReference>
<name>A0A1I5M4L1_9BACI</name>
<dbReference type="GO" id="GO:0009252">
    <property type="term" value="P:peptidoglycan biosynthetic process"/>
    <property type="evidence" value="ECO:0007669"/>
    <property type="project" value="UniProtKB-UniRule"/>
</dbReference>
<feature type="transmembrane region" description="Helical" evidence="7">
    <location>
        <begin position="116"/>
        <end position="131"/>
    </location>
</feature>
<feature type="transmembrane region" description="Helical" evidence="7">
    <location>
        <begin position="178"/>
        <end position="196"/>
    </location>
</feature>
<dbReference type="STRING" id="1884432.SAMN05518683_10298"/>
<keyword evidence="7" id="KW-0573">Peptidoglycan synthesis</keyword>
<dbReference type="CDD" id="cd06852">
    <property type="entry name" value="GT_MraY"/>
    <property type="match status" value="1"/>
</dbReference>
<feature type="transmembrane region" description="Helical" evidence="7">
    <location>
        <begin position="202"/>
        <end position="219"/>
    </location>
</feature>
<evidence type="ECO:0000313" key="11">
    <source>
        <dbReference type="Proteomes" id="UP000198892"/>
    </source>
</evidence>
<feature type="transmembrane region" description="Helical" evidence="7">
    <location>
        <begin position="151"/>
        <end position="171"/>
    </location>
</feature>
<keyword evidence="4 7" id="KW-0812">Transmembrane</keyword>
<reference evidence="11" key="1">
    <citation type="submission" date="2016-10" db="EMBL/GenBank/DDBJ databases">
        <authorList>
            <person name="Varghese N."/>
            <person name="Submissions S."/>
        </authorList>
    </citation>
    <scope>NUCLEOTIDE SEQUENCE [LARGE SCALE GENOMIC DNA]</scope>
    <source>
        <strain evidence="11">S7</strain>
    </source>
</reference>
<keyword evidence="7 9" id="KW-0460">Magnesium</keyword>
<dbReference type="GO" id="GO:0008963">
    <property type="term" value="F:phospho-N-acetylmuramoyl-pentapeptide-transferase activity"/>
    <property type="evidence" value="ECO:0007669"/>
    <property type="project" value="UniProtKB-UniRule"/>
</dbReference>
<dbReference type="GO" id="GO:0071555">
    <property type="term" value="P:cell wall organization"/>
    <property type="evidence" value="ECO:0007669"/>
    <property type="project" value="UniProtKB-KW"/>
</dbReference>
<keyword evidence="7" id="KW-1003">Cell membrane</keyword>
<dbReference type="GO" id="GO:0008360">
    <property type="term" value="P:regulation of cell shape"/>
    <property type="evidence" value="ECO:0007669"/>
    <property type="project" value="UniProtKB-KW"/>
</dbReference>
<dbReference type="RefSeq" id="WP_093334952.1">
    <property type="nucleotide sequence ID" value="NZ_FOXD01000002.1"/>
</dbReference>
<dbReference type="EC" id="2.7.8.13" evidence="7 8"/>
<keyword evidence="6 7" id="KW-0472">Membrane</keyword>
<dbReference type="PROSITE" id="PS01348">
    <property type="entry name" value="MRAY_2"/>
    <property type="match status" value="1"/>
</dbReference>
<evidence type="ECO:0000256" key="8">
    <source>
        <dbReference type="NCBIfam" id="TIGR00445"/>
    </source>
</evidence>
<dbReference type="EMBL" id="FOXD01000002">
    <property type="protein sequence ID" value="SFP04502.1"/>
    <property type="molecule type" value="Genomic_DNA"/>
</dbReference>
<keyword evidence="7" id="KW-0961">Cell wall biogenesis/degradation</keyword>
<dbReference type="InterPro" id="IPR003524">
    <property type="entry name" value="PNAcMuramoyl-5peptid_Trfase"/>
</dbReference>
<dbReference type="AlphaFoldDB" id="A0A1I5M4L1"/>
<organism evidence="10 11">
    <name type="scientific">Salibacterium halotolerans</name>
    <dbReference type="NCBI Taxonomy" id="1884432"/>
    <lineage>
        <taxon>Bacteria</taxon>
        <taxon>Bacillati</taxon>
        <taxon>Bacillota</taxon>
        <taxon>Bacilli</taxon>
        <taxon>Bacillales</taxon>
        <taxon>Bacillaceae</taxon>
    </lineage>
</organism>
<comment type="catalytic activity">
    <reaction evidence="7">
        <text>UDP-N-acetyl-alpha-D-muramoyl-L-alanyl-gamma-D-glutamyl-meso-2,6-diaminopimeloyl-D-alanyl-D-alanine + di-trans,octa-cis-undecaprenyl phosphate = di-trans,octa-cis-undecaprenyl diphospho-N-acetyl-alpha-D-muramoyl-L-alanyl-D-glutamyl-meso-2,6-diaminopimeloyl-D-alanyl-D-alanine + UMP</text>
        <dbReference type="Rhea" id="RHEA:28386"/>
        <dbReference type="ChEBI" id="CHEBI:57865"/>
        <dbReference type="ChEBI" id="CHEBI:60392"/>
        <dbReference type="ChEBI" id="CHEBI:61386"/>
        <dbReference type="ChEBI" id="CHEBI:61387"/>
        <dbReference type="EC" id="2.7.8.13"/>
    </reaction>
</comment>
<evidence type="ECO:0000256" key="4">
    <source>
        <dbReference type="ARBA" id="ARBA00022692"/>
    </source>
</evidence>
<feature type="transmembrane region" description="Helical" evidence="7">
    <location>
        <begin position="53"/>
        <end position="73"/>
    </location>
</feature>
<dbReference type="GO" id="GO:0051301">
    <property type="term" value="P:cell division"/>
    <property type="evidence" value="ECO:0007669"/>
    <property type="project" value="UniProtKB-KW"/>
</dbReference>
<evidence type="ECO:0000256" key="9">
    <source>
        <dbReference type="PIRSR" id="PIRSR600715-1"/>
    </source>
</evidence>
<comment type="similarity">
    <text evidence="2 7">Belongs to the glycosyltransferase 4 family. MraY subfamily.</text>
</comment>
<feature type="binding site" evidence="9">
    <location>
        <position position="170"/>
    </location>
    <ligand>
        <name>Mg(2+)</name>
        <dbReference type="ChEBI" id="CHEBI:18420"/>
    </ligand>
</feature>
<keyword evidence="5 7" id="KW-1133">Transmembrane helix</keyword>
<keyword evidence="7" id="KW-0133">Cell shape</keyword>
<keyword evidence="7 9" id="KW-0479">Metal-binding</keyword>
<dbReference type="InterPro" id="IPR018480">
    <property type="entry name" value="PNAcMuramoyl-5peptid_Trfase_CS"/>
</dbReference>
<dbReference type="PANTHER" id="PTHR22926:SF5">
    <property type="entry name" value="PHOSPHO-N-ACETYLMURAMOYL-PENTAPEPTIDE-TRANSFERASE HOMOLOG"/>
    <property type="match status" value="1"/>
</dbReference>
<feature type="transmembrane region" description="Helical" evidence="7">
    <location>
        <begin position="252"/>
        <end position="274"/>
    </location>
</feature>
<feature type="transmembrane region" description="Helical" evidence="7">
    <location>
        <begin position="6"/>
        <end position="27"/>
    </location>
</feature>
<keyword evidence="7" id="KW-0132">Cell division</keyword>
<dbReference type="PROSITE" id="PS01347">
    <property type="entry name" value="MRAY_1"/>
    <property type="match status" value="1"/>
</dbReference>
<evidence type="ECO:0000256" key="3">
    <source>
        <dbReference type="ARBA" id="ARBA00022679"/>
    </source>
</evidence>
<comment type="function">
    <text evidence="7">Catalyzes the initial step of the lipid cycle reactions in the biosynthesis of the cell wall peptidoglycan: transfers peptidoglycan precursor phospho-MurNAc-pentapeptide from UDP-MurNAc-pentapeptide onto the lipid carrier undecaprenyl phosphate, yielding undecaprenyl-pyrophosphoryl-MurNAc-pentapeptide, known as lipid I.</text>
</comment>
<sequence length="323" mass="34693">MVAAITAGVITAFLLTVIFSPLTIPLLKRLKFGQSIRTEGPESHMKKGGTPTMGGIMILMSILASSIIIQGIVLSWSTNTFLLLLVTIGFGVVGFVDDYIKITKKRNLGLTSRQKLAGQILIAIIFFGVLHDSSFSTEIVVPGTSWSLEAGWFYFLLVVVMLVGSSNAVNLTDGLDGLLAGTGAVAFGAFAVLAWHAEMTDAAVFAATTAGAVLGFLVFNAHPAKVFMGDTGSLALGGGLAALSIITKLELLLVIIGFVFVMETLSVILQVFFYKWRGKRLFKMSPLHHHFELSGWSEWRVVVTFWTAAAVCAVAGIYIEVWI</sequence>
<comment type="cofactor">
    <cofactor evidence="7 9">
        <name>Mg(2+)</name>
        <dbReference type="ChEBI" id="CHEBI:18420"/>
    </cofactor>
</comment>
<gene>
    <name evidence="7" type="primary">mraY</name>
    <name evidence="10" type="ORF">SAMN05518683_10298</name>
</gene>
<comment type="subcellular location">
    <subcellularLocation>
        <location evidence="7">Cell membrane</location>
        <topology evidence="7">Multi-pass membrane protein</topology>
    </subcellularLocation>
    <subcellularLocation>
        <location evidence="1">Membrane</location>
        <topology evidence="1">Multi-pass membrane protein</topology>
    </subcellularLocation>
</comment>
<keyword evidence="3 7" id="KW-0808">Transferase</keyword>
<dbReference type="GO" id="GO:0005886">
    <property type="term" value="C:plasma membrane"/>
    <property type="evidence" value="ECO:0007669"/>
    <property type="project" value="UniProtKB-SubCell"/>
</dbReference>
<dbReference type="PANTHER" id="PTHR22926">
    <property type="entry name" value="PHOSPHO-N-ACETYLMURAMOYL-PENTAPEPTIDE-TRANSFERASE"/>
    <property type="match status" value="1"/>
</dbReference>
<accession>A0A1I5M4L1</accession>
<dbReference type="NCBIfam" id="TIGR00445">
    <property type="entry name" value="mraY"/>
    <property type="match status" value="1"/>
</dbReference>
<protein>
    <recommendedName>
        <fullName evidence="7 8">Phospho-N-acetylmuramoyl-pentapeptide-transferase</fullName>
        <ecNumber evidence="7 8">2.7.8.13</ecNumber>
    </recommendedName>
    <alternativeName>
        <fullName evidence="7">UDP-MurNAc-pentapeptide phosphotransferase</fullName>
    </alternativeName>
</protein>
<evidence type="ECO:0000256" key="7">
    <source>
        <dbReference type="HAMAP-Rule" id="MF_00038"/>
    </source>
</evidence>
<dbReference type="GO" id="GO:0051992">
    <property type="term" value="F:UDP-N-acetylmuramoyl-L-alanyl-D-glutamyl-meso-2,6-diaminopimelyl-D-alanyl-D-alanine:undecaprenyl-phosphate transferase activity"/>
    <property type="evidence" value="ECO:0007669"/>
    <property type="project" value="RHEA"/>
</dbReference>
<feature type="transmembrane region" description="Helical" evidence="7">
    <location>
        <begin position="299"/>
        <end position="319"/>
    </location>
</feature>
<dbReference type="OrthoDB" id="9805475at2"/>
<dbReference type="Proteomes" id="UP000198892">
    <property type="component" value="Unassembled WGS sequence"/>
</dbReference>
<evidence type="ECO:0000256" key="5">
    <source>
        <dbReference type="ARBA" id="ARBA00022989"/>
    </source>
</evidence>